<dbReference type="Proteomes" id="UP000007819">
    <property type="component" value="Chromosome A1"/>
</dbReference>
<dbReference type="EnsemblMetazoa" id="XM_029486488.1">
    <property type="protein sequence ID" value="XP_029342348.1"/>
    <property type="gene ID" value="LOC115033629"/>
</dbReference>
<evidence type="ECO:0000313" key="2">
    <source>
        <dbReference type="EnsemblMetazoa" id="XP_029342348.1"/>
    </source>
</evidence>
<feature type="compositionally biased region" description="Basic and acidic residues" evidence="1">
    <location>
        <begin position="59"/>
        <end position="70"/>
    </location>
</feature>
<reference evidence="2" key="2">
    <citation type="submission" date="2022-06" db="UniProtKB">
        <authorList>
            <consortium name="EnsemblMetazoa"/>
        </authorList>
    </citation>
    <scope>IDENTIFICATION</scope>
</reference>
<feature type="region of interest" description="Disordered" evidence="1">
    <location>
        <begin position="36"/>
        <end position="70"/>
    </location>
</feature>
<sequence>MPLPRNSDDFVPRSEIELLEAAMFYTEYLAEHDWRSDPIYNGNQKSSPSVRDASVFGQPEERAEPDGRDKRIAAVKTVQADRQLYESTCCSTCQLQ</sequence>
<dbReference type="RefSeq" id="XP_029342348.1">
    <property type="nucleotide sequence ID" value="XM_029486488.1"/>
</dbReference>
<dbReference type="AlphaFoldDB" id="A0A8R2JMH7"/>
<protein>
    <submittedName>
        <fullName evidence="2">Uncharacterized protein</fullName>
    </submittedName>
</protein>
<reference evidence="3" key="1">
    <citation type="submission" date="2010-06" db="EMBL/GenBank/DDBJ databases">
        <authorList>
            <person name="Jiang H."/>
            <person name="Abraham K."/>
            <person name="Ali S."/>
            <person name="Alsbrooks S.L."/>
            <person name="Anim B.N."/>
            <person name="Anosike U.S."/>
            <person name="Attaway T."/>
            <person name="Bandaranaike D.P."/>
            <person name="Battles P.K."/>
            <person name="Bell S.N."/>
            <person name="Bell A.V."/>
            <person name="Beltran B."/>
            <person name="Bickham C."/>
            <person name="Bustamante Y."/>
            <person name="Caleb T."/>
            <person name="Canada A."/>
            <person name="Cardenas V."/>
            <person name="Carter K."/>
            <person name="Chacko J."/>
            <person name="Chandrabose M.N."/>
            <person name="Chavez D."/>
            <person name="Chavez A."/>
            <person name="Chen L."/>
            <person name="Chu H.-S."/>
            <person name="Claassen K.J."/>
            <person name="Cockrell R."/>
            <person name="Collins M."/>
            <person name="Cooper J.A."/>
            <person name="Cree A."/>
            <person name="Curry S.M."/>
            <person name="Da Y."/>
            <person name="Dao M.D."/>
            <person name="Das B."/>
            <person name="Davila M.-L."/>
            <person name="Davy-Carroll L."/>
            <person name="Denson S."/>
            <person name="Dinh H."/>
            <person name="Ebong V.E."/>
            <person name="Edwards J.R."/>
            <person name="Egan A."/>
            <person name="El-Daye J."/>
            <person name="Escobedo L."/>
            <person name="Fernandez S."/>
            <person name="Fernando P.R."/>
            <person name="Flagg N."/>
            <person name="Forbes L.D."/>
            <person name="Fowler R.G."/>
            <person name="Fu Q."/>
            <person name="Gabisi R.A."/>
            <person name="Ganer J."/>
            <person name="Garbino Pronczuk A."/>
            <person name="Garcia R.M."/>
            <person name="Garner T."/>
            <person name="Garrett T.E."/>
            <person name="Gonzalez D.A."/>
            <person name="Hamid H."/>
            <person name="Hawkins E.S."/>
            <person name="Hirani K."/>
            <person name="Hogues M.E."/>
            <person name="Hollins B."/>
            <person name="Hsiao C.-H."/>
            <person name="Jabil R."/>
            <person name="James M.L."/>
            <person name="Jhangiani S.N."/>
            <person name="Johnson B."/>
            <person name="Johnson Q."/>
            <person name="Joshi V."/>
            <person name="Kalu J.B."/>
            <person name="Kam C."/>
            <person name="Kashfia A."/>
            <person name="Keebler J."/>
            <person name="Kisamo H."/>
            <person name="Kovar C.L."/>
            <person name="Lago L.A."/>
            <person name="Lai C.-Y."/>
            <person name="Laidlaw J."/>
            <person name="Lara F."/>
            <person name="Le T.-K."/>
            <person name="Lee S.L."/>
            <person name="Legall F.H."/>
            <person name="Lemon S.J."/>
            <person name="Lewis L.R."/>
            <person name="Li B."/>
            <person name="Liu Y."/>
            <person name="Liu Y.-S."/>
            <person name="Lopez J."/>
            <person name="Lozado R.J."/>
            <person name="Lu J."/>
            <person name="Madu R.C."/>
            <person name="Maheshwari M."/>
            <person name="Maheshwari R."/>
            <person name="Malloy K."/>
            <person name="Martinez E."/>
            <person name="Mathew T."/>
            <person name="Mercado I.C."/>
            <person name="Mercado C."/>
            <person name="Meyer B."/>
            <person name="Montgomery K."/>
            <person name="Morgan M.B."/>
            <person name="Munidasa M."/>
            <person name="Nazareth L.V."/>
            <person name="Nelson J."/>
            <person name="Ng B.M."/>
            <person name="Nguyen N.B."/>
            <person name="Nguyen P.Q."/>
            <person name="Nguyen T."/>
            <person name="Obregon M."/>
            <person name="Okwuonu G.O."/>
            <person name="Onwere C.G."/>
            <person name="Orozco G."/>
            <person name="Parra A."/>
            <person name="Patel S."/>
            <person name="Patil S."/>
            <person name="Perez A."/>
            <person name="Perez Y."/>
            <person name="Pham C."/>
            <person name="Primus E.L."/>
            <person name="Pu L.-L."/>
            <person name="Puazo M."/>
            <person name="Qin X."/>
            <person name="Quiroz J.B."/>
            <person name="Reese J."/>
            <person name="Richards S."/>
            <person name="Rives C.M."/>
            <person name="Robberts R."/>
            <person name="Ruiz S.J."/>
            <person name="Ruiz M.J."/>
            <person name="Santibanez J."/>
            <person name="Schneider B.W."/>
            <person name="Sisson I."/>
            <person name="Smith M."/>
            <person name="Sodergren E."/>
            <person name="Song X.-Z."/>
            <person name="Song B.B."/>
            <person name="Summersgill H."/>
            <person name="Thelus R."/>
            <person name="Thornton R.D."/>
            <person name="Trejos Z.Y."/>
            <person name="Usmani K."/>
            <person name="Vattathil S."/>
            <person name="Villasana D."/>
            <person name="Walker D.L."/>
            <person name="Wang S."/>
            <person name="Wang K."/>
            <person name="White C.S."/>
            <person name="Williams A.C."/>
            <person name="Williamson J."/>
            <person name="Wilson K."/>
            <person name="Woghiren I.O."/>
            <person name="Woodworth J.R."/>
            <person name="Worley K.C."/>
            <person name="Wright R.A."/>
            <person name="Wu W."/>
            <person name="Young L."/>
            <person name="Zhang L."/>
            <person name="Zhang J."/>
            <person name="Zhu Y."/>
            <person name="Muzny D.M."/>
            <person name="Weinstock G."/>
            <person name="Gibbs R.A."/>
        </authorList>
    </citation>
    <scope>NUCLEOTIDE SEQUENCE [LARGE SCALE GENOMIC DNA]</scope>
    <source>
        <strain evidence="3">LSR1</strain>
    </source>
</reference>
<proteinExistence type="predicted"/>
<evidence type="ECO:0000256" key="1">
    <source>
        <dbReference type="SAM" id="MobiDB-lite"/>
    </source>
</evidence>
<dbReference type="GeneID" id="115033629"/>
<organism evidence="2 3">
    <name type="scientific">Acyrthosiphon pisum</name>
    <name type="common">Pea aphid</name>
    <dbReference type="NCBI Taxonomy" id="7029"/>
    <lineage>
        <taxon>Eukaryota</taxon>
        <taxon>Metazoa</taxon>
        <taxon>Ecdysozoa</taxon>
        <taxon>Arthropoda</taxon>
        <taxon>Hexapoda</taxon>
        <taxon>Insecta</taxon>
        <taxon>Pterygota</taxon>
        <taxon>Neoptera</taxon>
        <taxon>Paraneoptera</taxon>
        <taxon>Hemiptera</taxon>
        <taxon>Sternorrhyncha</taxon>
        <taxon>Aphidomorpha</taxon>
        <taxon>Aphidoidea</taxon>
        <taxon>Aphididae</taxon>
        <taxon>Macrosiphini</taxon>
        <taxon>Acyrthosiphon</taxon>
    </lineage>
</organism>
<keyword evidence="3" id="KW-1185">Reference proteome</keyword>
<evidence type="ECO:0000313" key="3">
    <source>
        <dbReference type="Proteomes" id="UP000007819"/>
    </source>
</evidence>
<dbReference type="OrthoDB" id="10345903at2759"/>
<name>A0A8R2JMH7_ACYPI</name>
<accession>A0A8R2JMH7</accession>